<sequence length="1388" mass="144173">MAVVLRLARRVLTALPMLLVAALVVLLPAPAPADEPPLGEPPPPLFFPDACLESQTAVTWSLASPPVSNHDLVDRLGGGDNGKGLPFTASGMEVNVAAPGVLANDTMNGGAVPLWNETRGPTAQVHAELVRGPDHASSFQLKTDGSFTWVPRDNYRGVDSFEYIAEINGMCRIQATVTIGATDLMYPQDDSFVHFGDGEMVQDIVGVLGNDLGWKLGAKVTQVGKGPGTGDGWYANLSNPVVLANGSLFMQTDGRFRFVPNPGFRGIQHFYYRASGIRITEKLGGGVIVEETPGGPVRPAGDDGLTRVSLIFADALSAAKPRGVDDALATEEDEPLSISPTELMANDNQASYMTWVGSAQIGSPTTFRTWHGTLAITYGYYASFYPYVTSIVYTPDADFNGIDYFPYWVASQMPPNTDTAYPGGVWITVGAVPDKPVANNDEVTTDEGVPIVVDVRANDYDDEGLLNTDIWLERTSPRATYVVDNQAGTVTVTPIDGYYGDLLFFNYALFDREGLLSDLASAHVVVKRNDAVDDAFTTPEDTPLVVEAASGLRVNDESDPSFADVLELVTPPKWGTLDLEPDGSFEYVPDPDREGDDKFTYAYRSPTGVLGDLGTVELEVTPVDDAPRVAVAPRCEADEICLNGEVREIDEGGSVTLSGYLTDPELSAGELRIAWGDGDTTTASYPCEGPDCQFGLTPTYSPVPTCVNAPTGPATCPLRMFFRFSHKYADDRPDADDRYFIDVTADDGQESTAGTSALVRNVAPDLSLLSDAEVTVEAGKPVTVSARVVDPGNDPRVVGIDWGDGSEPATADIVCDAGLTDCTNTATHTFATPSATPYTITLFTDDGDGGNDAETVTVNVTGDLPPTAGDDEAEVDEDGVLEVPAPGLLGLASDPNGDEVTLVSTTQPGQGTLETAPDGSWKYTPPADFHGQTSFEYTVEADAVQDTGEVTITVNPVNDAPTAGDLAATTPEDQAVTITPDLADVDGDALVPQVVAGPDHGSATVVAGKLVYTPAADFYGSDSFTYRASDGTAVSPAATVRVTVDAVGDAPQVGTLGDVSAVYSDAIAPVAVTATDADSASLTYSATGLPAGLSIAPTAAGATISGEVTADPGRYTVTVRVCDPDDQCGTEPFDVVVAAEQVTVLWSAANPVSVAVGRSGAPATTLTARITDSADGAFGDVARIVAQSVRASATPVGGGSTTGCPVTIVGRTPATATAPGFVDVSCTLPAGLKADVYELDVSVDGSFTGSDSELLGVFDAKARGASGAGSVLLGNGNTLSFGLLASGEGKKLKGQVELIERTPAGAIVNRVKGVTLTSLSVSAGSPKTAVLNGKAVVNGVGNYAYVVTVTDAATDTFALKVTPHAEAPAVPSLTFAARQVRTGSITVA</sequence>
<dbReference type="InterPro" id="IPR013783">
    <property type="entry name" value="Ig-like_fold"/>
</dbReference>
<keyword evidence="4" id="KW-1185">Reference proteome</keyword>
<dbReference type="Gene3D" id="2.60.40.3440">
    <property type="match status" value="1"/>
</dbReference>
<proteinExistence type="predicted"/>
<name>A0ABP5KKZ1_9ACTN</name>
<dbReference type="Pfam" id="PF17963">
    <property type="entry name" value="Big_9"/>
    <property type="match status" value="3"/>
</dbReference>
<dbReference type="InterPro" id="IPR015919">
    <property type="entry name" value="Cadherin-like_sf"/>
</dbReference>
<accession>A0ABP5KKZ1</accession>
<dbReference type="InterPro" id="IPR035986">
    <property type="entry name" value="PKD_dom_sf"/>
</dbReference>
<dbReference type="CDD" id="cd00146">
    <property type="entry name" value="PKD"/>
    <property type="match status" value="1"/>
</dbReference>
<dbReference type="SUPFAM" id="SSF49299">
    <property type="entry name" value="PKD domain"/>
    <property type="match status" value="1"/>
</dbReference>
<comment type="caution">
    <text evidence="3">The sequence shown here is derived from an EMBL/GenBank/DDBJ whole genome shotgun (WGS) entry which is preliminary data.</text>
</comment>
<dbReference type="NCBIfam" id="NF012211">
    <property type="entry name" value="tand_rpt_95"/>
    <property type="match status" value="2"/>
</dbReference>
<dbReference type="Gene3D" id="2.60.40.10">
    <property type="entry name" value="Immunoglobulins"/>
    <property type="match status" value="2"/>
</dbReference>
<dbReference type="InterPro" id="IPR040853">
    <property type="entry name" value="RapA2_cadherin-like"/>
</dbReference>
<protein>
    <recommendedName>
        <fullName evidence="2">RapA2 cadherin-like domain-containing protein</fullName>
    </recommendedName>
</protein>
<feature type="chain" id="PRO_5046534349" description="RapA2 cadherin-like domain-containing protein" evidence="1">
    <location>
        <begin position="34"/>
        <end position="1388"/>
    </location>
</feature>
<gene>
    <name evidence="3" type="ORF">GCM10009843_40060</name>
</gene>
<dbReference type="Pfam" id="PF17803">
    <property type="entry name" value="Cadherin_4"/>
    <property type="match status" value="1"/>
</dbReference>
<feature type="signal peptide" evidence="1">
    <location>
        <begin position="1"/>
        <end position="33"/>
    </location>
</feature>
<dbReference type="RefSeq" id="WP_344305635.1">
    <property type="nucleotide sequence ID" value="NZ_BAAAQQ010000014.1"/>
</dbReference>
<evidence type="ECO:0000313" key="4">
    <source>
        <dbReference type="Proteomes" id="UP001500575"/>
    </source>
</evidence>
<evidence type="ECO:0000313" key="3">
    <source>
        <dbReference type="EMBL" id="GAA2134025.1"/>
    </source>
</evidence>
<dbReference type="SUPFAM" id="SSF49313">
    <property type="entry name" value="Cadherin-like"/>
    <property type="match status" value="1"/>
</dbReference>
<evidence type="ECO:0000259" key="2">
    <source>
        <dbReference type="Pfam" id="PF17803"/>
    </source>
</evidence>
<reference evidence="4" key="1">
    <citation type="journal article" date="2019" name="Int. J. Syst. Evol. Microbiol.">
        <title>The Global Catalogue of Microorganisms (GCM) 10K type strain sequencing project: providing services to taxonomists for standard genome sequencing and annotation.</title>
        <authorList>
            <consortium name="The Broad Institute Genomics Platform"/>
            <consortium name="The Broad Institute Genome Sequencing Center for Infectious Disease"/>
            <person name="Wu L."/>
            <person name="Ma J."/>
        </authorList>
    </citation>
    <scope>NUCLEOTIDE SEQUENCE [LARGE SCALE GENOMIC DNA]</scope>
    <source>
        <strain evidence="4">JCM 16021</strain>
    </source>
</reference>
<keyword evidence="1" id="KW-0732">Signal</keyword>
<dbReference type="Pfam" id="PF05345">
    <property type="entry name" value="He_PIG"/>
    <property type="match status" value="1"/>
</dbReference>
<organism evidence="3 4">
    <name type="scientific">Nocardioides bigeumensis</name>
    <dbReference type="NCBI Taxonomy" id="433657"/>
    <lineage>
        <taxon>Bacteria</taxon>
        <taxon>Bacillati</taxon>
        <taxon>Actinomycetota</taxon>
        <taxon>Actinomycetes</taxon>
        <taxon>Propionibacteriales</taxon>
        <taxon>Nocardioidaceae</taxon>
        <taxon>Nocardioides</taxon>
    </lineage>
</organism>
<dbReference type="Gene3D" id="2.60.40.2810">
    <property type="match status" value="1"/>
</dbReference>
<dbReference type="Proteomes" id="UP001500575">
    <property type="component" value="Unassembled WGS sequence"/>
</dbReference>
<evidence type="ECO:0000256" key="1">
    <source>
        <dbReference type="SAM" id="SignalP"/>
    </source>
</evidence>
<feature type="domain" description="RapA2 cadherin-like" evidence="2">
    <location>
        <begin position="426"/>
        <end position="498"/>
    </location>
</feature>
<dbReference type="EMBL" id="BAAAQQ010000014">
    <property type="protein sequence ID" value="GAA2134025.1"/>
    <property type="molecule type" value="Genomic_DNA"/>
</dbReference>